<keyword evidence="3" id="KW-1185">Reference proteome</keyword>
<proteinExistence type="predicted"/>
<comment type="caution">
    <text evidence="2">The sequence shown here is derived from an EMBL/GenBank/DDBJ whole genome shotgun (WGS) entry which is preliminary data.</text>
</comment>
<evidence type="ECO:0000259" key="1">
    <source>
        <dbReference type="Pfam" id="PF13358"/>
    </source>
</evidence>
<reference evidence="2" key="1">
    <citation type="submission" date="2023-06" db="EMBL/GenBank/DDBJ databases">
        <title>Male Hemibagrus guttatus genome.</title>
        <authorList>
            <person name="Bian C."/>
        </authorList>
    </citation>
    <scope>NUCLEOTIDE SEQUENCE</scope>
    <source>
        <strain evidence="2">Male_cb2023</strain>
        <tissue evidence="2">Muscle</tissue>
    </source>
</reference>
<dbReference type="InterPro" id="IPR036397">
    <property type="entry name" value="RNaseH_sf"/>
</dbReference>
<feature type="domain" description="Tc1-like transposase DDE" evidence="1">
    <location>
        <begin position="33"/>
        <end position="113"/>
    </location>
</feature>
<name>A0AAE0V278_9TELE</name>
<sequence>MCTWFADSGSDCSSVLLLSSFKARDGFGLGPLVPVKGTLNASAYQDILDNFMLPTLWEQFGDDPFLFQHDCAPVHKARSIKTWMSEFGVEELDWPAQSPDLNPIEHLWDDIEVETPSQVFSSNISD</sequence>
<organism evidence="2 3">
    <name type="scientific">Hemibagrus guttatus</name>
    <dbReference type="NCBI Taxonomy" id="175788"/>
    <lineage>
        <taxon>Eukaryota</taxon>
        <taxon>Metazoa</taxon>
        <taxon>Chordata</taxon>
        <taxon>Craniata</taxon>
        <taxon>Vertebrata</taxon>
        <taxon>Euteleostomi</taxon>
        <taxon>Actinopterygii</taxon>
        <taxon>Neopterygii</taxon>
        <taxon>Teleostei</taxon>
        <taxon>Ostariophysi</taxon>
        <taxon>Siluriformes</taxon>
        <taxon>Bagridae</taxon>
        <taxon>Hemibagrus</taxon>
    </lineage>
</organism>
<dbReference type="InterPro" id="IPR038717">
    <property type="entry name" value="Tc1-like_DDE_dom"/>
</dbReference>
<dbReference type="Proteomes" id="UP001274896">
    <property type="component" value="Unassembled WGS sequence"/>
</dbReference>
<gene>
    <name evidence="2" type="ORF">QTP70_012312</name>
</gene>
<dbReference type="Pfam" id="PF13358">
    <property type="entry name" value="DDE_3"/>
    <property type="match status" value="1"/>
</dbReference>
<accession>A0AAE0V278</accession>
<evidence type="ECO:0000313" key="3">
    <source>
        <dbReference type="Proteomes" id="UP001274896"/>
    </source>
</evidence>
<protein>
    <recommendedName>
        <fullName evidence="1">Tc1-like transposase DDE domain-containing protein</fullName>
    </recommendedName>
</protein>
<dbReference type="GO" id="GO:0003676">
    <property type="term" value="F:nucleic acid binding"/>
    <property type="evidence" value="ECO:0007669"/>
    <property type="project" value="InterPro"/>
</dbReference>
<dbReference type="EMBL" id="JAUCMX010000011">
    <property type="protein sequence ID" value="KAK3531123.1"/>
    <property type="molecule type" value="Genomic_DNA"/>
</dbReference>
<dbReference type="AlphaFoldDB" id="A0AAE0V278"/>
<dbReference type="Gene3D" id="3.30.420.10">
    <property type="entry name" value="Ribonuclease H-like superfamily/Ribonuclease H"/>
    <property type="match status" value="1"/>
</dbReference>
<evidence type="ECO:0000313" key="2">
    <source>
        <dbReference type="EMBL" id="KAK3531123.1"/>
    </source>
</evidence>